<evidence type="ECO:0000313" key="5">
    <source>
        <dbReference type="EMBL" id="SFK59740.1"/>
    </source>
</evidence>
<proteinExistence type="inferred from homology"/>
<dbReference type="EMBL" id="FOSJ01000055">
    <property type="protein sequence ID" value="SFK59740.1"/>
    <property type="molecule type" value="Genomic_DNA"/>
</dbReference>
<keyword evidence="3" id="KW-0238">DNA-binding</keyword>
<keyword evidence="6" id="KW-1185">Reference proteome</keyword>
<dbReference type="InterPro" id="IPR036390">
    <property type="entry name" value="WH_DNA-bd_sf"/>
</dbReference>
<accession>A0A1I4AU28</accession>
<dbReference type="Gene3D" id="1.10.10.10">
    <property type="entry name" value="Winged helix-like DNA-binding domain superfamily/Winged helix DNA-binding domain"/>
    <property type="match status" value="1"/>
</dbReference>
<keyword evidence="4" id="KW-0804">Transcription</keyword>
<protein>
    <submittedName>
        <fullName evidence="5">Copper transport repressor, CopY/TcrY family</fullName>
    </submittedName>
</protein>
<dbReference type="RefSeq" id="WP_029486057.1">
    <property type="nucleotide sequence ID" value="NZ_FOSJ01000055.1"/>
</dbReference>
<keyword evidence="2" id="KW-0805">Transcription regulation</keyword>
<comment type="similarity">
    <text evidence="1">Belongs to the BlaI transcriptional regulatory family.</text>
</comment>
<evidence type="ECO:0000256" key="1">
    <source>
        <dbReference type="ARBA" id="ARBA00011046"/>
    </source>
</evidence>
<sequence>MVATVLPPHVTDAEWEVMRVVWANKKVTSKEVIAILEDKMNWKQATIKTLLGRLVEKGALSTEQEGKKYIYSAKIEENETIKDYTNDVFSRICNKEVGYVIEGLIEDHILSFDDIRRLEKALEMKKKSAVEEVSCHCAPGQCECNMKHHGMKMRGME</sequence>
<evidence type="ECO:0000256" key="3">
    <source>
        <dbReference type="ARBA" id="ARBA00023125"/>
    </source>
</evidence>
<dbReference type="InterPro" id="IPR014071">
    <property type="entry name" value="Cu_transp_CopY/TcrY"/>
</dbReference>
<evidence type="ECO:0000313" key="6">
    <source>
        <dbReference type="Proteomes" id="UP000199589"/>
    </source>
</evidence>
<gene>
    <name evidence="5" type="ORF">SAMN04488569_105516</name>
</gene>
<dbReference type="AlphaFoldDB" id="A0A1I4AU28"/>
<dbReference type="InterPro" id="IPR036388">
    <property type="entry name" value="WH-like_DNA-bd_sf"/>
</dbReference>
<dbReference type="OrthoDB" id="1849040at2"/>
<dbReference type="PIRSF" id="PIRSF019455">
    <property type="entry name" value="CopR_AtkY"/>
    <property type="match status" value="1"/>
</dbReference>
<dbReference type="Pfam" id="PF03965">
    <property type="entry name" value="Penicillinase_R"/>
    <property type="match status" value="1"/>
</dbReference>
<organism evidence="5 6">
    <name type="scientific">Marinilactibacillus piezotolerans</name>
    <dbReference type="NCBI Taxonomy" id="258723"/>
    <lineage>
        <taxon>Bacteria</taxon>
        <taxon>Bacillati</taxon>
        <taxon>Bacillota</taxon>
        <taxon>Bacilli</taxon>
        <taxon>Lactobacillales</taxon>
        <taxon>Carnobacteriaceae</taxon>
        <taxon>Marinilactibacillus</taxon>
    </lineage>
</organism>
<dbReference type="GO" id="GO:0045892">
    <property type="term" value="P:negative regulation of DNA-templated transcription"/>
    <property type="evidence" value="ECO:0007669"/>
    <property type="project" value="InterPro"/>
</dbReference>
<dbReference type="SUPFAM" id="SSF46785">
    <property type="entry name" value="Winged helix' DNA-binding domain"/>
    <property type="match status" value="1"/>
</dbReference>
<dbReference type="Proteomes" id="UP000199589">
    <property type="component" value="Unassembled WGS sequence"/>
</dbReference>
<evidence type="ECO:0000256" key="4">
    <source>
        <dbReference type="ARBA" id="ARBA00023163"/>
    </source>
</evidence>
<name>A0A1I4AU28_9LACT</name>
<reference evidence="6" key="1">
    <citation type="submission" date="2016-10" db="EMBL/GenBank/DDBJ databases">
        <authorList>
            <person name="Varghese N."/>
            <person name="Submissions S."/>
        </authorList>
    </citation>
    <scope>NUCLEOTIDE SEQUENCE [LARGE SCALE GENOMIC DNA]</scope>
    <source>
        <strain evidence="6">DSM 16108</strain>
    </source>
</reference>
<evidence type="ECO:0000256" key="2">
    <source>
        <dbReference type="ARBA" id="ARBA00023015"/>
    </source>
</evidence>
<dbReference type="InterPro" id="IPR005650">
    <property type="entry name" value="BlaI_family"/>
</dbReference>
<dbReference type="NCBIfam" id="TIGR02698">
    <property type="entry name" value="CopY_TcrY"/>
    <property type="match status" value="1"/>
</dbReference>
<dbReference type="GO" id="GO:0003677">
    <property type="term" value="F:DNA binding"/>
    <property type="evidence" value="ECO:0007669"/>
    <property type="project" value="UniProtKB-KW"/>
</dbReference>